<protein>
    <submittedName>
        <fullName evidence="5">TPR repeat-containing protein YrrB</fullName>
    </submittedName>
</protein>
<dbReference type="EMBL" id="CP013118">
    <property type="protein sequence ID" value="ALO16275.1"/>
    <property type="molecule type" value="Genomic_DNA"/>
</dbReference>
<evidence type="ECO:0000259" key="4">
    <source>
        <dbReference type="SMART" id="SM00331"/>
    </source>
</evidence>
<dbReference type="Gene3D" id="3.60.40.10">
    <property type="entry name" value="PPM-type phosphatase domain"/>
    <property type="match status" value="1"/>
</dbReference>
<accession>A0A0S2I1L2</accession>
<dbReference type="PANTHER" id="PTHR10098">
    <property type="entry name" value="RAPSYN-RELATED"/>
    <property type="match status" value="1"/>
</dbReference>
<name>A0A0S2I1L2_9BACT</name>
<dbReference type="KEGG" id="blq:L21SP5_02652"/>
<keyword evidence="3" id="KW-0472">Membrane</keyword>
<dbReference type="Pfam" id="PF13424">
    <property type="entry name" value="TPR_12"/>
    <property type="match status" value="2"/>
</dbReference>
<evidence type="ECO:0000313" key="6">
    <source>
        <dbReference type="Proteomes" id="UP000064893"/>
    </source>
</evidence>
<proteinExistence type="predicted"/>
<dbReference type="InterPro" id="IPR011990">
    <property type="entry name" value="TPR-like_helical_dom_sf"/>
</dbReference>
<dbReference type="InterPro" id="IPR001932">
    <property type="entry name" value="PPM-type_phosphatase-like_dom"/>
</dbReference>
<keyword evidence="2" id="KW-0175">Coiled coil</keyword>
<dbReference type="InterPro" id="IPR019734">
    <property type="entry name" value="TPR_rpt"/>
</dbReference>
<keyword evidence="1" id="KW-0802">TPR repeat</keyword>
<dbReference type="InterPro" id="IPR036457">
    <property type="entry name" value="PPM-type-like_dom_sf"/>
</dbReference>
<gene>
    <name evidence="5" type="primary">yrrB_5</name>
    <name evidence="5" type="ORF">L21SP5_02652</name>
</gene>
<dbReference type="Pfam" id="PF07228">
    <property type="entry name" value="SpoIIE"/>
    <property type="match status" value="1"/>
</dbReference>
<feature type="repeat" description="TPR" evidence="1">
    <location>
        <begin position="245"/>
        <end position="278"/>
    </location>
</feature>
<sequence length="723" mass="84182">MRNRSIYFFKACFLLVSLIWVKTLIANPDSLLRKLHTYPKDSSRVQLLFKIAQHYENHNEDSLFLQYIEETLEAAENIGYIQGMIWALDEKGYFLRQSADYTEALNAHFHALRLAEELKYKKYLPRINNNIGVVYRRLDDYSSAVNYHLKALKYGEQYKDFRSTMYARNSLGNVFALMKQYDQAMEYFNQALEQAKQRNNLRSLAINYNNIGELLETKGELEKALRYYFKSLEFNQQIESKRGIAISYDCIGSVYVKTKKYEKAIDYFKKAMEIDQTLGDDFYVAVSSLNIGKAYMKLNRFEEALHYLKRALKLSRDIGAKSTSRDAHKYLSTLYENSGMALMALRHYKDFTTYTDSILNEKNSQNISKLQTLYETEKQRKEIALLEQEKSQREKSNKRKTIFLLVLAIAFVLLAILAFALFRANLIKRKNNKVLEKQAIVIRDKNNELQLQKRKLEQTNNKITDSLLYAQKIQQALLPRKSLLQNLFDDYFILYHPLSVVSGDFYWAGEFEDKIIFTVADCTGHGVPGAMMSMLGNSYLNETIRNPKVRHASQILNEMRSMIISSLHQQGLPGESKDGMEMSLCIYDKKSHILEFAGAHISIYIAKYKPMAGKNYELIELKGNKMPVGYYRKMSSFTDQTYKIEPEDIIYMFTDGYVDQFGGKKGQKFQSKTFRNVLIDNAHKPLNEQQELIEKTFLTWKNDYEQIDDVLVMGVKPISKSTE</sequence>
<keyword evidence="3" id="KW-0812">Transmembrane</keyword>
<keyword evidence="6" id="KW-1185">Reference proteome</keyword>
<feature type="repeat" description="TPR" evidence="1">
    <location>
        <begin position="205"/>
        <end position="238"/>
    </location>
</feature>
<dbReference type="Pfam" id="PF13374">
    <property type="entry name" value="TPR_10"/>
    <property type="match status" value="1"/>
</dbReference>
<evidence type="ECO:0000313" key="5">
    <source>
        <dbReference type="EMBL" id="ALO16275.1"/>
    </source>
</evidence>
<feature type="coiled-coil region" evidence="2">
    <location>
        <begin position="432"/>
        <end position="466"/>
    </location>
</feature>
<evidence type="ECO:0000256" key="3">
    <source>
        <dbReference type="SAM" id="Phobius"/>
    </source>
</evidence>
<dbReference type="SMART" id="SM00331">
    <property type="entry name" value="PP2C_SIG"/>
    <property type="match status" value="1"/>
</dbReference>
<evidence type="ECO:0000256" key="2">
    <source>
        <dbReference type="SAM" id="Coils"/>
    </source>
</evidence>
<dbReference type="PROSITE" id="PS50293">
    <property type="entry name" value="TPR_REGION"/>
    <property type="match status" value="2"/>
</dbReference>
<dbReference type="SMART" id="SM00028">
    <property type="entry name" value="TPR"/>
    <property type="match status" value="6"/>
</dbReference>
<evidence type="ECO:0000256" key="1">
    <source>
        <dbReference type="PROSITE-ProRule" id="PRU00339"/>
    </source>
</evidence>
<feature type="repeat" description="TPR" evidence="1">
    <location>
        <begin position="285"/>
        <end position="318"/>
    </location>
</feature>
<dbReference type="AlphaFoldDB" id="A0A0S2I1L2"/>
<dbReference type="SUPFAM" id="SSF48452">
    <property type="entry name" value="TPR-like"/>
    <property type="match status" value="2"/>
</dbReference>
<dbReference type="Proteomes" id="UP000064893">
    <property type="component" value="Chromosome"/>
</dbReference>
<feature type="transmembrane region" description="Helical" evidence="3">
    <location>
        <begin position="402"/>
        <end position="422"/>
    </location>
</feature>
<feature type="repeat" description="TPR" evidence="1">
    <location>
        <begin position="125"/>
        <end position="158"/>
    </location>
</feature>
<feature type="repeat" description="TPR" evidence="1">
    <location>
        <begin position="165"/>
        <end position="198"/>
    </location>
</feature>
<reference evidence="5 6" key="1">
    <citation type="submission" date="2015-11" db="EMBL/GenBank/DDBJ databases">
        <title>Description and complete genome sequence of a novel strain predominating in hypersaline microbial mats and representing a new family of the Bacteriodetes phylum.</title>
        <authorList>
            <person name="Spring S."/>
            <person name="Bunk B."/>
            <person name="Sproer C."/>
            <person name="Klenk H.-P."/>
        </authorList>
    </citation>
    <scope>NUCLEOTIDE SEQUENCE [LARGE SCALE GENOMIC DNA]</scope>
    <source>
        <strain evidence="5 6">L21-Spi-D4</strain>
    </source>
</reference>
<dbReference type="STRING" id="1307839.L21SP5_02652"/>
<dbReference type="PROSITE" id="PS50005">
    <property type="entry name" value="TPR"/>
    <property type="match status" value="5"/>
</dbReference>
<keyword evidence="3" id="KW-1133">Transmembrane helix</keyword>
<dbReference type="Gene3D" id="1.25.40.10">
    <property type="entry name" value="Tetratricopeptide repeat domain"/>
    <property type="match status" value="2"/>
</dbReference>
<feature type="domain" description="PPM-type phosphatase" evidence="4">
    <location>
        <begin position="486"/>
        <end position="717"/>
    </location>
</feature>
<organism evidence="5 6">
    <name type="scientific">Salinivirga cyanobacteriivorans</name>
    <dbReference type="NCBI Taxonomy" id="1307839"/>
    <lineage>
        <taxon>Bacteria</taxon>
        <taxon>Pseudomonadati</taxon>
        <taxon>Bacteroidota</taxon>
        <taxon>Bacteroidia</taxon>
        <taxon>Bacteroidales</taxon>
        <taxon>Salinivirgaceae</taxon>
        <taxon>Salinivirga</taxon>
    </lineage>
</organism>